<sequence>MRFSIVVAAYNVERYIGECLESLKSQSFGDFECIVVNDCSQDGTLDAIGRAIAGDGRFTVLTLERNSGLSAARNAGMAAAAGEFIMFLDGDDYYDPEALERLDARIAADNLDMLYFGAASFYESRKLRREHYENQEVRESVEGVHCGPDMYVLMERTKAFRPSACLYTVRKALLDGCGLRFLDGILHEDVLFQMQLIPHPQRVAFLNEPLYQRRMREGSIMTTRPTMRNVHGLAVTAQRMQEWLAAHAGEYSCEFCEAYAWRTSDTREVAARYLREIDEADVAAYREGLSTEELAAFDMHVLGLWRSMGHVYDEYETSHAYRIGHALIAIPQKIRKLVELPQAKPGE</sequence>
<dbReference type="AlphaFoldDB" id="A0A4Q2JZL2"/>
<evidence type="ECO:0000313" key="2">
    <source>
        <dbReference type="EMBL" id="RXZ54529.1"/>
    </source>
</evidence>
<gene>
    <name evidence="2" type="ORF">ET524_08585</name>
</gene>
<dbReference type="InterPro" id="IPR001173">
    <property type="entry name" value="Glyco_trans_2-like"/>
</dbReference>
<dbReference type="SUPFAM" id="SSF53448">
    <property type="entry name" value="Nucleotide-diphospho-sugar transferases"/>
    <property type="match status" value="1"/>
</dbReference>
<evidence type="ECO:0000313" key="3">
    <source>
        <dbReference type="Proteomes" id="UP000293345"/>
    </source>
</evidence>
<evidence type="ECO:0000259" key="1">
    <source>
        <dbReference type="Pfam" id="PF00535"/>
    </source>
</evidence>
<dbReference type="PANTHER" id="PTHR22916">
    <property type="entry name" value="GLYCOSYLTRANSFERASE"/>
    <property type="match status" value="1"/>
</dbReference>
<dbReference type="RefSeq" id="WP_129424992.1">
    <property type="nucleotide sequence ID" value="NZ_SDPW01000001.1"/>
</dbReference>
<keyword evidence="3" id="KW-1185">Reference proteome</keyword>
<keyword evidence="2" id="KW-0808">Transferase</keyword>
<accession>A0A4Q2JZL2</accession>
<dbReference type="PANTHER" id="PTHR22916:SF3">
    <property type="entry name" value="UDP-GLCNAC:BETAGAL BETA-1,3-N-ACETYLGLUCOSAMINYLTRANSFERASE-LIKE PROTEIN 1"/>
    <property type="match status" value="1"/>
</dbReference>
<dbReference type="EMBL" id="SDPW01000001">
    <property type="protein sequence ID" value="RXZ54529.1"/>
    <property type="molecule type" value="Genomic_DNA"/>
</dbReference>
<comment type="caution">
    <text evidence="2">The sequence shown here is derived from an EMBL/GenBank/DDBJ whole genome shotgun (WGS) entry which is preliminary data.</text>
</comment>
<dbReference type="Pfam" id="PF00535">
    <property type="entry name" value="Glycos_transf_2"/>
    <property type="match status" value="1"/>
</dbReference>
<feature type="domain" description="Glycosyltransferase 2-like" evidence="1">
    <location>
        <begin position="4"/>
        <end position="143"/>
    </location>
</feature>
<reference evidence="2 3" key="1">
    <citation type="submission" date="2019-01" db="EMBL/GenBank/DDBJ databases">
        <title>Senegalimassilia sp. nov. KGMB04484 isolated human feces.</title>
        <authorList>
            <person name="Han K.-I."/>
            <person name="Kim J.-S."/>
            <person name="Lee K.C."/>
            <person name="Suh M.K."/>
            <person name="Eom M.K."/>
            <person name="Lee J.H."/>
            <person name="Park S.-H."/>
            <person name="Kang S.W."/>
            <person name="Park J.-E."/>
            <person name="Oh B.S."/>
            <person name="Yu S.Y."/>
            <person name="Choi S.-H."/>
            <person name="Lee D.H."/>
            <person name="Yoon H."/>
            <person name="Kim B.-Y."/>
            <person name="Lee J.H."/>
            <person name="Lee J.-S."/>
        </authorList>
    </citation>
    <scope>NUCLEOTIDE SEQUENCE [LARGE SCALE GENOMIC DNA]</scope>
    <source>
        <strain evidence="2 3">KGMB04484</strain>
    </source>
</reference>
<dbReference type="GO" id="GO:0016758">
    <property type="term" value="F:hexosyltransferase activity"/>
    <property type="evidence" value="ECO:0007669"/>
    <property type="project" value="UniProtKB-ARBA"/>
</dbReference>
<dbReference type="Proteomes" id="UP000293345">
    <property type="component" value="Unassembled WGS sequence"/>
</dbReference>
<proteinExistence type="predicted"/>
<protein>
    <submittedName>
        <fullName evidence="2">Glycosyltransferase family 2 protein</fullName>
    </submittedName>
</protein>
<dbReference type="OrthoDB" id="1666828at2"/>
<organism evidence="2 3">
    <name type="scientific">Senegalimassilia faecalis</name>
    <dbReference type="NCBI Taxonomy" id="2509433"/>
    <lineage>
        <taxon>Bacteria</taxon>
        <taxon>Bacillati</taxon>
        <taxon>Actinomycetota</taxon>
        <taxon>Coriobacteriia</taxon>
        <taxon>Coriobacteriales</taxon>
        <taxon>Coriobacteriaceae</taxon>
        <taxon>Senegalimassilia</taxon>
    </lineage>
</organism>
<dbReference type="InterPro" id="IPR029044">
    <property type="entry name" value="Nucleotide-diphossugar_trans"/>
</dbReference>
<dbReference type="CDD" id="cd00761">
    <property type="entry name" value="Glyco_tranf_GTA_type"/>
    <property type="match status" value="1"/>
</dbReference>
<name>A0A4Q2JZL2_9ACTN</name>
<dbReference type="Gene3D" id="3.90.550.10">
    <property type="entry name" value="Spore Coat Polysaccharide Biosynthesis Protein SpsA, Chain A"/>
    <property type="match status" value="1"/>
</dbReference>